<dbReference type="InterPro" id="IPR014710">
    <property type="entry name" value="RmlC-like_jellyroll"/>
</dbReference>
<dbReference type="Proteomes" id="UP001527882">
    <property type="component" value="Unassembled WGS sequence"/>
</dbReference>
<organism evidence="1 2">
    <name type="scientific">Paenibacillus gyeongsangnamensis</name>
    <dbReference type="NCBI Taxonomy" id="3388067"/>
    <lineage>
        <taxon>Bacteria</taxon>
        <taxon>Bacillati</taxon>
        <taxon>Bacillota</taxon>
        <taxon>Bacilli</taxon>
        <taxon>Bacillales</taxon>
        <taxon>Paenibacillaceae</taxon>
        <taxon>Paenibacillus</taxon>
    </lineage>
</organism>
<gene>
    <name evidence="1" type="ORF">O9H85_03695</name>
</gene>
<proteinExistence type="predicted"/>
<accession>A0ABT4Q3U3</accession>
<name>A0ABT4Q3U3_9BACL</name>
<dbReference type="InterPro" id="IPR011051">
    <property type="entry name" value="RmlC_Cupin_sf"/>
</dbReference>
<evidence type="ECO:0000313" key="1">
    <source>
        <dbReference type="EMBL" id="MCZ8511550.1"/>
    </source>
</evidence>
<keyword evidence="2" id="KW-1185">Reference proteome</keyword>
<dbReference type="SUPFAM" id="SSF51182">
    <property type="entry name" value="RmlC-like cupins"/>
    <property type="match status" value="1"/>
</dbReference>
<comment type="caution">
    <text evidence="1">The sequence shown here is derived from an EMBL/GenBank/DDBJ whole genome shotgun (WGS) entry which is preliminary data.</text>
</comment>
<sequence length="403" mass="46299">MNISEKKSLLQKEIERTGGVFRLFPTWVPRVAQIPGRRLKLHPDDLYAYGKERGGINERWLSSTIKANNGPLTTEDEGLSYIVINNSTHDVRILLKEAIEIYGDLILGERTMNLHHGLTMLSKFFDTYGAIPLHLHHRDKHAELVGKTGKAEAYYFPPQMNFIENSFPYTFFGLQSRTTKQDIIRCLERWEKGDNGIINYSNGYRITPGTGWDITTGILHSPGSLVTYEPQRAVDLGAVFQSMIDRRSISRDTLIKDIPQEKHFDLDFIVDLIDWEANIDEKFIEKHLRMPRPVSRLEDMRENGYEEYWVTYDNPHFSAKELTVYPGREVTIYDSGAYGIIVVQGRGLIEGIQMETPTVIRFGEMTGDEFFITYTKAEQGVRIKNTSEIENLVMLKHFGPTVV</sequence>
<dbReference type="Gene3D" id="2.60.120.10">
    <property type="entry name" value="Jelly Rolls"/>
    <property type="match status" value="1"/>
</dbReference>
<evidence type="ECO:0008006" key="3">
    <source>
        <dbReference type="Google" id="ProtNLM"/>
    </source>
</evidence>
<evidence type="ECO:0000313" key="2">
    <source>
        <dbReference type="Proteomes" id="UP001527882"/>
    </source>
</evidence>
<dbReference type="RefSeq" id="WP_269879948.1">
    <property type="nucleotide sequence ID" value="NZ_JAQAGZ010000002.1"/>
</dbReference>
<protein>
    <recommendedName>
        <fullName evidence="3">Mannose-6-phosphate isomerase</fullName>
    </recommendedName>
</protein>
<dbReference type="EMBL" id="JAQAGZ010000002">
    <property type="protein sequence ID" value="MCZ8511550.1"/>
    <property type="molecule type" value="Genomic_DNA"/>
</dbReference>
<reference evidence="1 2" key="1">
    <citation type="submission" date="2022-12" db="EMBL/GenBank/DDBJ databases">
        <title>Draft genome sequence of Paenibacillus sp. dW9.</title>
        <authorList>
            <person name="Choi E.-W."/>
            <person name="Kim D.-U."/>
        </authorList>
    </citation>
    <scope>NUCLEOTIDE SEQUENCE [LARGE SCALE GENOMIC DNA]</scope>
    <source>
        <strain evidence="2">dW9</strain>
    </source>
</reference>